<evidence type="ECO:0000256" key="6">
    <source>
        <dbReference type="SAM" id="MobiDB-lite"/>
    </source>
</evidence>
<proteinExistence type="inferred from homology"/>
<feature type="compositionally biased region" description="Polar residues" evidence="6">
    <location>
        <begin position="466"/>
        <end position="478"/>
    </location>
</feature>
<evidence type="ECO:0000256" key="5">
    <source>
        <dbReference type="ARBA" id="ARBA00023136"/>
    </source>
</evidence>
<feature type="compositionally biased region" description="Polar residues" evidence="6">
    <location>
        <begin position="430"/>
        <end position="443"/>
    </location>
</feature>
<dbReference type="EMBL" id="JAIFRP010004408">
    <property type="protein sequence ID" value="KAK2575955.1"/>
    <property type="molecule type" value="Genomic_DNA"/>
</dbReference>
<keyword evidence="8" id="KW-1185">Reference proteome</keyword>
<evidence type="ECO:0000256" key="4">
    <source>
        <dbReference type="ARBA" id="ARBA00022989"/>
    </source>
</evidence>
<evidence type="ECO:0000256" key="3">
    <source>
        <dbReference type="ARBA" id="ARBA00022692"/>
    </source>
</evidence>
<accession>A0AAD9RA83</accession>
<feature type="region of interest" description="Disordered" evidence="6">
    <location>
        <begin position="462"/>
        <end position="488"/>
    </location>
</feature>
<comment type="subcellular location">
    <subcellularLocation>
        <location evidence="1">Membrane</location>
        <topology evidence="1">Multi-pass membrane protein</topology>
    </subcellularLocation>
</comment>
<dbReference type="Proteomes" id="UP001258017">
    <property type="component" value="Unassembled WGS sequence"/>
</dbReference>
<dbReference type="PANTHER" id="PTHR31893:SF5">
    <property type="entry name" value="TRANSMEMBRANE PROTEIN 151 HOMOLOG"/>
    <property type="match status" value="1"/>
</dbReference>
<comment type="caution">
    <text evidence="7">The sequence shown here is derived from an EMBL/GenBank/DDBJ whole genome shotgun (WGS) entry which is preliminary data.</text>
</comment>
<name>A0AAD9RA83_9HYME</name>
<evidence type="ECO:0000313" key="7">
    <source>
        <dbReference type="EMBL" id="KAK2575955.1"/>
    </source>
</evidence>
<evidence type="ECO:0000256" key="1">
    <source>
        <dbReference type="ARBA" id="ARBA00004141"/>
    </source>
</evidence>
<feature type="compositionally biased region" description="Basic and acidic residues" evidence="6">
    <location>
        <begin position="569"/>
        <end position="579"/>
    </location>
</feature>
<protein>
    <recommendedName>
        <fullName evidence="9">Transmembrane protein 151B</fullName>
    </recommendedName>
</protein>
<gene>
    <name evidence="7" type="ORF">KPH14_007316</name>
</gene>
<feature type="region of interest" description="Disordered" evidence="6">
    <location>
        <begin position="558"/>
        <end position="609"/>
    </location>
</feature>
<reference evidence="7" key="2">
    <citation type="journal article" date="2023" name="Commun. Biol.">
        <title>Intrasexual cuticular hydrocarbon dimorphism in a wasp sheds light on hydrocarbon biosynthesis genes in Hymenoptera.</title>
        <authorList>
            <person name="Moris V.C."/>
            <person name="Podsiadlowski L."/>
            <person name="Martin S."/>
            <person name="Oeyen J.P."/>
            <person name="Donath A."/>
            <person name="Petersen M."/>
            <person name="Wilbrandt J."/>
            <person name="Misof B."/>
            <person name="Liedtke D."/>
            <person name="Thamm M."/>
            <person name="Scheiner R."/>
            <person name="Schmitt T."/>
            <person name="Niehuis O."/>
        </authorList>
    </citation>
    <scope>NUCLEOTIDE SEQUENCE</scope>
    <source>
        <strain evidence="7">GBR_01_08_01A</strain>
    </source>
</reference>
<dbReference type="GO" id="GO:0016020">
    <property type="term" value="C:membrane"/>
    <property type="evidence" value="ECO:0007669"/>
    <property type="project" value="UniProtKB-SubCell"/>
</dbReference>
<evidence type="ECO:0008006" key="9">
    <source>
        <dbReference type="Google" id="ProtNLM"/>
    </source>
</evidence>
<sequence>MIEEIQQPVSQTFCGALQKEPNCKCLVLSVLIYGCLAAVTWCRCANVTKVVINFSKYPIKSTKHVSPCDDGYIYIPVAFMGMLYLVYLVECYHSPIRIDLSHAESQDCVLSKLNQLRLAQPTIWWKAVSYHYVRRKRQITRYRNGDNYTTTQVYYERVNTHAATSFYYYDYCGVKDISKELIPDPKAPITKIALSKGFAFSNMRSATEFEEARSRFFAEQELRDDYMEMREGLDLGCNLNPTTLVAVLGKPWFTNRYVYWCLSALLLSWPLRVIIEYNTQYADYQVTKLFGVNYDTPIGAEPIRTSTSQLSQPGSYMLAPSYSEALLMEPAVRPCTENRQVEPEPGTESEIDMGIVPSYSEALLYERAEVGSNLAGTSALTQQERKDLTVEIESTCQCPCHKVSEESDIVQEQGPSTQLDNREFSCVTLEPTSTTGSSRNDTPSELELGPCSCGQQSPYVCPPSVSDKNNTDEQSIDSGSGVGDRNDKVIRPCFSRRVKRDISEPNLRSRSEIGYEGGCSSKTNGRSLENILEEETMGSRSNVSRVRSNDVPEDALRAVIDDEDSSDTLPHESMEDNATRDSNVAQSKGAIPKRTTTEQSTSRCRVTVNPRSDEVRRKIPVSRTYFCLKSILKQNKRRYTLMTTAQELEHIGDWESARTDRSFEEPRYGSLHLECERKNEIAEIGETHEEKIRAFSWRESLNDTPSFKGKEKGLVESFSFGREKSSPTDQRHDGARTLIFASPIQEVCPDDPFGGKNVVPTRNQSYQEETSNVPMLVKLRRSFTEREGIHRRHRDIRKIHRRRTFAVDADYSFPLVEPENYETTNGASGIYVPGYRNGVSFPPYDGFTRDGRTTSTEQPPVVLRNDARSSPEGSLIVEEHFPGEDGQESEACGWSFDSNVSSTLTRSLTERRANPKERRTCDLRRSFTGRVDSTNHGRSMNGAGKRTNLNMETSL</sequence>
<dbReference type="PANTHER" id="PTHR31893">
    <property type="entry name" value="TRANSMEMBRANE PROTEIN 151 HOMOLOG"/>
    <property type="match status" value="1"/>
</dbReference>
<keyword evidence="5" id="KW-0472">Membrane</keyword>
<dbReference type="AlphaFoldDB" id="A0AAD9RA83"/>
<reference evidence="7" key="1">
    <citation type="submission" date="2021-08" db="EMBL/GenBank/DDBJ databases">
        <authorList>
            <person name="Misof B."/>
            <person name="Oliver O."/>
            <person name="Podsiadlowski L."/>
            <person name="Donath A."/>
            <person name="Peters R."/>
            <person name="Mayer C."/>
            <person name="Rust J."/>
            <person name="Gunkel S."/>
            <person name="Lesny P."/>
            <person name="Martin S."/>
            <person name="Oeyen J.P."/>
            <person name="Petersen M."/>
            <person name="Panagiotis P."/>
            <person name="Wilbrandt J."/>
            <person name="Tanja T."/>
        </authorList>
    </citation>
    <scope>NUCLEOTIDE SEQUENCE</scope>
    <source>
        <strain evidence="7">GBR_01_08_01A</strain>
        <tissue evidence="7">Thorax + abdomen</tissue>
    </source>
</reference>
<dbReference type="Pfam" id="PF14857">
    <property type="entry name" value="TMEM151"/>
    <property type="match status" value="1"/>
</dbReference>
<evidence type="ECO:0000256" key="2">
    <source>
        <dbReference type="ARBA" id="ARBA00009583"/>
    </source>
</evidence>
<evidence type="ECO:0000313" key="8">
    <source>
        <dbReference type="Proteomes" id="UP001258017"/>
    </source>
</evidence>
<dbReference type="InterPro" id="IPR026767">
    <property type="entry name" value="Tmem151"/>
</dbReference>
<keyword evidence="3" id="KW-0812">Transmembrane</keyword>
<feature type="region of interest" description="Disordered" evidence="6">
    <location>
        <begin position="925"/>
        <end position="955"/>
    </location>
</feature>
<keyword evidence="4" id="KW-1133">Transmembrane helix</keyword>
<feature type="region of interest" description="Disordered" evidence="6">
    <location>
        <begin position="430"/>
        <end position="449"/>
    </location>
</feature>
<organism evidence="7 8">
    <name type="scientific">Odynerus spinipes</name>
    <dbReference type="NCBI Taxonomy" id="1348599"/>
    <lineage>
        <taxon>Eukaryota</taxon>
        <taxon>Metazoa</taxon>
        <taxon>Ecdysozoa</taxon>
        <taxon>Arthropoda</taxon>
        <taxon>Hexapoda</taxon>
        <taxon>Insecta</taxon>
        <taxon>Pterygota</taxon>
        <taxon>Neoptera</taxon>
        <taxon>Endopterygota</taxon>
        <taxon>Hymenoptera</taxon>
        <taxon>Apocrita</taxon>
        <taxon>Aculeata</taxon>
        <taxon>Vespoidea</taxon>
        <taxon>Vespidae</taxon>
        <taxon>Eumeninae</taxon>
        <taxon>Odynerus</taxon>
    </lineage>
</organism>
<comment type="similarity">
    <text evidence="2">Belongs to the TMEM151 family.</text>
</comment>